<protein>
    <submittedName>
        <fullName evidence="1">Poxvirus D5 protein-like protein family protein</fullName>
    </submittedName>
</protein>
<reference evidence="1" key="1">
    <citation type="submission" date="2013-12" db="EMBL/GenBank/DDBJ databases">
        <title>A Varibaculum cambriense genome reconstructed from a premature infant gut community with otherwise low bacterial novelty that shifts toward anaerobic metabolism during the third week of life.</title>
        <authorList>
            <person name="Brown C.T."/>
            <person name="Sharon I."/>
            <person name="Thomas B.C."/>
            <person name="Castelle C.J."/>
            <person name="Morowitz M.J."/>
            <person name="Banfield J.F."/>
        </authorList>
    </citation>
    <scope>NUCLEOTIDE SEQUENCE</scope>
</reference>
<organism evidence="1">
    <name type="scientific">human gut metagenome</name>
    <dbReference type="NCBI Taxonomy" id="408170"/>
    <lineage>
        <taxon>unclassified sequences</taxon>
        <taxon>metagenomes</taxon>
        <taxon>organismal metagenomes</taxon>
    </lineage>
</organism>
<name>W1X6Y3_9ZZZZ</name>
<evidence type="ECO:0000313" key="1">
    <source>
        <dbReference type="EMBL" id="ETJ26142.1"/>
    </source>
</evidence>
<dbReference type="AlphaFoldDB" id="W1X6Y3"/>
<sequence>KQAFDTLYKIARQSQMKEIQGKYTVIGKQLYNAETGLFEEITPEIIVTRKIKTGYNPVIFKLATFSIPIRLISSC</sequence>
<accession>W1X6Y3</accession>
<dbReference type="EMBL" id="AZMM01017508">
    <property type="protein sequence ID" value="ETJ26142.1"/>
    <property type="molecule type" value="Genomic_DNA"/>
</dbReference>
<comment type="caution">
    <text evidence="1">The sequence shown here is derived from an EMBL/GenBank/DDBJ whole genome shotgun (WGS) entry which is preliminary data.</text>
</comment>
<proteinExistence type="predicted"/>
<gene>
    <name evidence="1" type="ORF">Q604_UNBC17508G0002</name>
</gene>
<feature type="non-terminal residue" evidence="1">
    <location>
        <position position="1"/>
    </location>
</feature>